<keyword evidence="3 9" id="KW-0812">Transmembrane</keyword>
<feature type="transmembrane region" description="Helical" evidence="9">
    <location>
        <begin position="167"/>
        <end position="185"/>
    </location>
</feature>
<dbReference type="PANTHER" id="PTHR11537">
    <property type="entry name" value="VOLTAGE-GATED POTASSIUM CHANNEL"/>
    <property type="match status" value="1"/>
</dbReference>
<feature type="transmembrane region" description="Helical" evidence="9">
    <location>
        <begin position="197"/>
        <end position="222"/>
    </location>
</feature>
<feature type="domain" description="Potassium channel" evidence="10">
    <location>
        <begin position="164"/>
        <end position="222"/>
    </location>
</feature>
<evidence type="ECO:0000256" key="7">
    <source>
        <dbReference type="ARBA" id="ARBA00023303"/>
    </source>
</evidence>
<dbReference type="GO" id="GO:0005249">
    <property type="term" value="F:voltage-gated potassium channel activity"/>
    <property type="evidence" value="ECO:0007669"/>
    <property type="project" value="InterPro"/>
</dbReference>
<comment type="subcellular location">
    <subcellularLocation>
        <location evidence="1">Membrane</location>
        <topology evidence="1">Multi-pass membrane protein</topology>
    </subcellularLocation>
</comment>
<feature type="transmembrane region" description="Helical" evidence="9">
    <location>
        <begin position="135"/>
        <end position="155"/>
    </location>
</feature>
<protein>
    <submittedName>
        <fullName evidence="11">Voltage-gated potassium channel</fullName>
    </submittedName>
</protein>
<evidence type="ECO:0000256" key="4">
    <source>
        <dbReference type="ARBA" id="ARBA00022989"/>
    </source>
</evidence>
<name>A0A839DU23_9PSEU</name>
<keyword evidence="6 9" id="KW-0472">Membrane</keyword>
<dbReference type="GO" id="GO:0001508">
    <property type="term" value="P:action potential"/>
    <property type="evidence" value="ECO:0007669"/>
    <property type="project" value="TreeGrafter"/>
</dbReference>
<proteinExistence type="predicted"/>
<dbReference type="Pfam" id="PF07885">
    <property type="entry name" value="Ion_trans_2"/>
    <property type="match status" value="1"/>
</dbReference>
<dbReference type="AlphaFoldDB" id="A0A839DU23"/>
<accession>A0A839DU23</accession>
<keyword evidence="12" id="KW-1185">Reference proteome</keyword>
<evidence type="ECO:0000256" key="8">
    <source>
        <dbReference type="SAM" id="MobiDB-lite"/>
    </source>
</evidence>
<dbReference type="Gene3D" id="1.20.120.350">
    <property type="entry name" value="Voltage-gated potassium channels. Chain C"/>
    <property type="match status" value="1"/>
</dbReference>
<dbReference type="InterPro" id="IPR028325">
    <property type="entry name" value="VG_K_chnl"/>
</dbReference>
<evidence type="ECO:0000256" key="3">
    <source>
        <dbReference type="ARBA" id="ARBA00022692"/>
    </source>
</evidence>
<dbReference type="InterPro" id="IPR013099">
    <property type="entry name" value="K_chnl_dom"/>
</dbReference>
<evidence type="ECO:0000256" key="5">
    <source>
        <dbReference type="ARBA" id="ARBA00023065"/>
    </source>
</evidence>
<sequence length="287" mass="31047">MTTDEEVGKAADGAKGTTTRDEPRVAAWEYRMQWPLVAAAVAFLVAYTWHVLAPDMSSGRALGVNALMWAIWALFALDYVVRLALAQRKLRFVRRNVLDLVVVVLPVFRQLRLLRIVTVLTALNRAASGSVRRNVGIYTGGSALLLGYCAALAVLETERGAPGASITTFPNALWWTITTMTTVGYGDYAPVTARGKVIAAGLMLGGIALLGVVTASIASWFVEHIQGAEESRKESRLQEKAVLEELHAVRAELAELRATLTDTRSTDDAGATATHEHVGERSSQSLE</sequence>
<feature type="region of interest" description="Disordered" evidence="8">
    <location>
        <begin position="260"/>
        <end position="287"/>
    </location>
</feature>
<comment type="caution">
    <text evidence="11">The sequence shown here is derived from an EMBL/GenBank/DDBJ whole genome shotgun (WGS) entry which is preliminary data.</text>
</comment>
<dbReference type="Gene3D" id="1.20.5.110">
    <property type="match status" value="1"/>
</dbReference>
<dbReference type="SUPFAM" id="SSF81324">
    <property type="entry name" value="Voltage-gated potassium channels"/>
    <property type="match status" value="1"/>
</dbReference>
<keyword evidence="5" id="KW-0406">Ion transport</keyword>
<dbReference type="Proteomes" id="UP000569329">
    <property type="component" value="Unassembled WGS sequence"/>
</dbReference>
<keyword evidence="4 9" id="KW-1133">Transmembrane helix</keyword>
<evidence type="ECO:0000256" key="9">
    <source>
        <dbReference type="SAM" id="Phobius"/>
    </source>
</evidence>
<dbReference type="PANTHER" id="PTHR11537:SF254">
    <property type="entry name" value="POTASSIUM VOLTAGE-GATED CHANNEL PROTEIN SHAB"/>
    <property type="match status" value="1"/>
</dbReference>
<reference evidence="11 12" key="1">
    <citation type="submission" date="2020-07" db="EMBL/GenBank/DDBJ databases">
        <title>Sequencing the genomes of 1000 actinobacteria strains.</title>
        <authorList>
            <person name="Klenk H.-P."/>
        </authorList>
    </citation>
    <scope>NUCLEOTIDE SEQUENCE [LARGE SCALE GENOMIC DNA]</scope>
    <source>
        <strain evidence="11 12">DSM 45975</strain>
    </source>
</reference>
<keyword evidence="2" id="KW-0813">Transport</keyword>
<feature type="region of interest" description="Disordered" evidence="8">
    <location>
        <begin position="1"/>
        <end position="20"/>
    </location>
</feature>
<evidence type="ECO:0000259" key="10">
    <source>
        <dbReference type="Pfam" id="PF07885"/>
    </source>
</evidence>
<evidence type="ECO:0000256" key="6">
    <source>
        <dbReference type="ARBA" id="ARBA00023136"/>
    </source>
</evidence>
<gene>
    <name evidence="11" type="ORF">FHX42_002833</name>
</gene>
<evidence type="ECO:0000313" key="11">
    <source>
        <dbReference type="EMBL" id="MBA8825482.1"/>
    </source>
</evidence>
<evidence type="ECO:0000313" key="12">
    <source>
        <dbReference type="Proteomes" id="UP000569329"/>
    </source>
</evidence>
<evidence type="ECO:0000256" key="2">
    <source>
        <dbReference type="ARBA" id="ARBA00022448"/>
    </source>
</evidence>
<feature type="transmembrane region" description="Helical" evidence="9">
    <location>
        <begin position="64"/>
        <end position="85"/>
    </location>
</feature>
<keyword evidence="7 11" id="KW-0407">Ion channel</keyword>
<evidence type="ECO:0000256" key="1">
    <source>
        <dbReference type="ARBA" id="ARBA00004141"/>
    </source>
</evidence>
<dbReference type="Gene3D" id="1.10.287.70">
    <property type="match status" value="1"/>
</dbReference>
<dbReference type="EMBL" id="JACGWZ010000003">
    <property type="protein sequence ID" value="MBA8825482.1"/>
    <property type="molecule type" value="Genomic_DNA"/>
</dbReference>
<dbReference type="RefSeq" id="WP_328796109.1">
    <property type="nucleotide sequence ID" value="NZ_JACGWZ010000003.1"/>
</dbReference>
<organism evidence="11 12">
    <name type="scientific">Halosaccharopolyspora lacisalsi</name>
    <dbReference type="NCBI Taxonomy" id="1000566"/>
    <lineage>
        <taxon>Bacteria</taxon>
        <taxon>Bacillati</taxon>
        <taxon>Actinomycetota</taxon>
        <taxon>Actinomycetes</taxon>
        <taxon>Pseudonocardiales</taxon>
        <taxon>Pseudonocardiaceae</taxon>
        <taxon>Halosaccharopolyspora</taxon>
    </lineage>
</organism>
<dbReference type="InterPro" id="IPR027359">
    <property type="entry name" value="Volt_channel_dom_sf"/>
</dbReference>
<dbReference type="GO" id="GO:0008076">
    <property type="term" value="C:voltage-gated potassium channel complex"/>
    <property type="evidence" value="ECO:0007669"/>
    <property type="project" value="InterPro"/>
</dbReference>
<feature type="transmembrane region" description="Helical" evidence="9">
    <location>
        <begin position="34"/>
        <end position="52"/>
    </location>
</feature>